<evidence type="ECO:0000313" key="1">
    <source>
        <dbReference type="EMBL" id="OMP12691.1"/>
    </source>
</evidence>
<reference evidence="2" key="1">
    <citation type="submission" date="2013-09" db="EMBL/GenBank/DDBJ databases">
        <title>Corchorus olitorius genome sequencing.</title>
        <authorList>
            <person name="Alam M."/>
            <person name="Haque M.S."/>
            <person name="Islam M.S."/>
            <person name="Emdad E.M."/>
            <person name="Islam M.M."/>
            <person name="Ahmed B."/>
            <person name="Halim A."/>
            <person name="Hossen Q.M.M."/>
            <person name="Hossain M.Z."/>
            <person name="Ahmed R."/>
            <person name="Khan M.M."/>
            <person name="Islam R."/>
            <person name="Rashid M.M."/>
            <person name="Khan S.A."/>
            <person name="Rahman M.S."/>
            <person name="Alam M."/>
            <person name="Yahiya A.S."/>
            <person name="Khan M.S."/>
            <person name="Azam M.S."/>
            <person name="Haque T."/>
            <person name="Lashkar M.Z.H."/>
            <person name="Akhand A.I."/>
            <person name="Morshed G."/>
            <person name="Roy S."/>
            <person name="Uddin K.S."/>
            <person name="Rabeya T."/>
            <person name="Hossain A.S."/>
            <person name="Chowdhury A."/>
            <person name="Snigdha A.R."/>
            <person name="Mortoza M.S."/>
            <person name="Matin S.A."/>
            <person name="Hoque S.M.E."/>
            <person name="Islam M.K."/>
            <person name="Roy D.K."/>
            <person name="Haider R."/>
            <person name="Moosa M.M."/>
            <person name="Elias S.M."/>
            <person name="Hasan A.M."/>
            <person name="Jahan S."/>
            <person name="Shafiuddin M."/>
            <person name="Mahmood N."/>
            <person name="Shommy N.S."/>
        </authorList>
    </citation>
    <scope>NUCLEOTIDE SEQUENCE [LARGE SCALE GENOMIC DNA]</scope>
    <source>
        <strain evidence="2">cv. O-4</strain>
    </source>
</reference>
<comment type="caution">
    <text evidence="1">The sequence shown here is derived from an EMBL/GenBank/DDBJ whole genome shotgun (WGS) entry which is preliminary data.</text>
</comment>
<dbReference type="Proteomes" id="UP000187203">
    <property type="component" value="Unassembled WGS sequence"/>
</dbReference>
<dbReference type="EMBL" id="AWUE01007737">
    <property type="protein sequence ID" value="OMP12691.1"/>
    <property type="molecule type" value="Genomic_DNA"/>
</dbReference>
<sequence>MDPLPDRGAGDFRRGGIFHQAVDRHAAVARDPGFDVLHRNANVGAHALFRTFTCTRCQQLFFSRWRILFARNKELIFIVTEYAVKDFHCRICEARMGDPRSVMTVTRFKLFIGLHFVEHLIVTLRVFARNKCRHAAHRKGTALVAGFDQQARVGAQERLIHSDDLTIGQYTIGIIFQGFDIAEDIVPTPTVQADDVVTQGMQNFVHLENRRQRFNQQGGFDGATWQVETIFCITEHVTPPRRFLPGLRFWQIEIRTAALRQQAFVVVEEIERKIKTGCPEWLPHAR</sequence>
<evidence type="ECO:0000313" key="2">
    <source>
        <dbReference type="Proteomes" id="UP000187203"/>
    </source>
</evidence>
<organism evidence="1 2">
    <name type="scientific">Corchorus olitorius</name>
    <dbReference type="NCBI Taxonomy" id="93759"/>
    <lineage>
        <taxon>Eukaryota</taxon>
        <taxon>Viridiplantae</taxon>
        <taxon>Streptophyta</taxon>
        <taxon>Embryophyta</taxon>
        <taxon>Tracheophyta</taxon>
        <taxon>Spermatophyta</taxon>
        <taxon>Magnoliopsida</taxon>
        <taxon>eudicotyledons</taxon>
        <taxon>Gunneridae</taxon>
        <taxon>Pentapetalae</taxon>
        <taxon>rosids</taxon>
        <taxon>malvids</taxon>
        <taxon>Malvales</taxon>
        <taxon>Malvaceae</taxon>
        <taxon>Grewioideae</taxon>
        <taxon>Apeibeae</taxon>
        <taxon>Corchorus</taxon>
    </lineage>
</organism>
<dbReference type="OrthoDB" id="10685526at2759"/>
<name>A0A1R3L034_9ROSI</name>
<dbReference type="AlphaFoldDB" id="A0A1R3L034"/>
<proteinExistence type="predicted"/>
<gene>
    <name evidence="1" type="ORF">COLO4_02871</name>
</gene>
<keyword evidence="2" id="KW-1185">Reference proteome</keyword>
<accession>A0A1R3L034</accession>
<protein>
    <submittedName>
        <fullName evidence="1">Uncharacterized protein</fullName>
    </submittedName>
</protein>